<accession>A0A0C2J2I0</accession>
<dbReference type="Proteomes" id="UP000031668">
    <property type="component" value="Unassembled WGS sequence"/>
</dbReference>
<organism evidence="1 2">
    <name type="scientific">Thelohanellus kitauei</name>
    <name type="common">Myxosporean</name>
    <dbReference type="NCBI Taxonomy" id="669202"/>
    <lineage>
        <taxon>Eukaryota</taxon>
        <taxon>Metazoa</taxon>
        <taxon>Cnidaria</taxon>
        <taxon>Myxozoa</taxon>
        <taxon>Myxosporea</taxon>
        <taxon>Bivalvulida</taxon>
        <taxon>Platysporina</taxon>
        <taxon>Myxobolidae</taxon>
        <taxon>Thelohanellus</taxon>
    </lineage>
</organism>
<dbReference type="OrthoDB" id="10067596at2759"/>
<keyword evidence="2" id="KW-1185">Reference proteome</keyword>
<evidence type="ECO:0000313" key="1">
    <source>
        <dbReference type="EMBL" id="KII63287.1"/>
    </source>
</evidence>
<protein>
    <submittedName>
        <fullName evidence="1">Uncharacterized protein</fullName>
    </submittedName>
</protein>
<proteinExistence type="predicted"/>
<gene>
    <name evidence="1" type="ORF">RF11_04945</name>
</gene>
<dbReference type="EMBL" id="JWZT01004745">
    <property type="protein sequence ID" value="KII63287.1"/>
    <property type="molecule type" value="Genomic_DNA"/>
</dbReference>
<name>A0A0C2J2I0_THEKT</name>
<dbReference type="AlphaFoldDB" id="A0A0C2J2I0"/>
<evidence type="ECO:0000313" key="2">
    <source>
        <dbReference type="Proteomes" id="UP000031668"/>
    </source>
</evidence>
<reference evidence="1 2" key="1">
    <citation type="journal article" date="2014" name="Genome Biol. Evol.">
        <title>The genome of the myxosporean Thelohanellus kitauei shows adaptations to nutrient acquisition within its fish host.</title>
        <authorList>
            <person name="Yang Y."/>
            <person name="Xiong J."/>
            <person name="Zhou Z."/>
            <person name="Huo F."/>
            <person name="Miao W."/>
            <person name="Ran C."/>
            <person name="Liu Y."/>
            <person name="Zhang J."/>
            <person name="Feng J."/>
            <person name="Wang M."/>
            <person name="Wang M."/>
            <person name="Wang L."/>
            <person name="Yao B."/>
        </authorList>
    </citation>
    <scope>NUCLEOTIDE SEQUENCE [LARGE SCALE GENOMIC DNA]</scope>
    <source>
        <strain evidence="1">Wuqing</strain>
    </source>
</reference>
<sequence>MCLNHSIIHVESMPIHEKTDELLSYFEYTYTKERCVRGREESYAPALIPTHTWNKFESAIEGIARTTNAVKGWHCVLQSLFMCRHPTMGTLFEGLKRDSCE</sequence>
<comment type="caution">
    <text evidence="1">The sequence shown here is derived from an EMBL/GenBank/DDBJ whole genome shotgun (WGS) entry which is preliminary data.</text>
</comment>